<protein>
    <submittedName>
        <fullName evidence="1">Uncharacterized protein</fullName>
    </submittedName>
</protein>
<proteinExistence type="predicted"/>
<dbReference type="EMBL" id="VWXX01000004">
    <property type="protein sequence ID" value="KAA6186735.1"/>
    <property type="molecule type" value="Genomic_DNA"/>
</dbReference>
<organism evidence="1 2">
    <name type="scientific">Thiohalocapsa marina</name>
    <dbReference type="NCBI Taxonomy" id="424902"/>
    <lineage>
        <taxon>Bacteria</taxon>
        <taxon>Pseudomonadati</taxon>
        <taxon>Pseudomonadota</taxon>
        <taxon>Gammaproteobacteria</taxon>
        <taxon>Chromatiales</taxon>
        <taxon>Chromatiaceae</taxon>
        <taxon>Thiohalocapsa</taxon>
    </lineage>
</organism>
<evidence type="ECO:0000313" key="1">
    <source>
        <dbReference type="EMBL" id="KAA6186735.1"/>
    </source>
</evidence>
<reference evidence="1 2" key="1">
    <citation type="submission" date="2019-09" db="EMBL/GenBank/DDBJ databases">
        <title>Whole-genome sequence of the purple sulfur bacterium Thiohalocapsa marina DSM 19078.</title>
        <authorList>
            <person name="Kyndt J.A."/>
            <person name="Meyer T.E."/>
        </authorList>
    </citation>
    <scope>NUCLEOTIDE SEQUENCE [LARGE SCALE GENOMIC DNA]</scope>
    <source>
        <strain evidence="1 2">DSM 19078</strain>
    </source>
</reference>
<keyword evidence="2" id="KW-1185">Reference proteome</keyword>
<name>A0A5M8FSI2_9GAMM</name>
<dbReference type="AlphaFoldDB" id="A0A5M8FSI2"/>
<sequence>MFNQPQTFFRPDELRREHGRIRADLFNRCRLLLSRSRLAHVFVPIRGMQFLAVITPDEVLFVDSEAYAVRGDEGGRMILLAWQRLAAEPRDSLTAPVSMDVVHYHPDQEQTQRRLMAELPKAVDLLLSRQPMKGRVPVGSMKVVTLMPPDPAPPVSGNTEA</sequence>
<dbReference type="OrthoDB" id="5296242at2"/>
<accession>A0A5M8FSI2</accession>
<gene>
    <name evidence="1" type="ORF">F2Q65_05040</name>
</gene>
<dbReference type="RefSeq" id="WP_150091043.1">
    <property type="nucleotide sequence ID" value="NZ_VWXX01000004.1"/>
</dbReference>
<dbReference type="Proteomes" id="UP000322981">
    <property type="component" value="Unassembled WGS sequence"/>
</dbReference>
<comment type="caution">
    <text evidence="1">The sequence shown here is derived from an EMBL/GenBank/DDBJ whole genome shotgun (WGS) entry which is preliminary data.</text>
</comment>
<evidence type="ECO:0000313" key="2">
    <source>
        <dbReference type="Proteomes" id="UP000322981"/>
    </source>
</evidence>